<reference evidence="1" key="1">
    <citation type="submission" date="2018-02" db="EMBL/GenBank/DDBJ databases">
        <title>Rhizophora mucronata_Transcriptome.</title>
        <authorList>
            <person name="Meera S.P."/>
            <person name="Sreeshan A."/>
            <person name="Augustine A."/>
        </authorList>
    </citation>
    <scope>NUCLEOTIDE SEQUENCE</scope>
    <source>
        <tissue evidence="1">Leaf</tissue>
    </source>
</reference>
<proteinExistence type="predicted"/>
<sequence length="28" mass="3463">MMEIMWCTDDCYTDTIMNIFIRTWSDRA</sequence>
<protein>
    <submittedName>
        <fullName evidence="1">Uncharacterized protein</fullName>
    </submittedName>
</protein>
<organism evidence="1">
    <name type="scientific">Rhizophora mucronata</name>
    <name type="common">Asiatic mangrove</name>
    <dbReference type="NCBI Taxonomy" id="61149"/>
    <lineage>
        <taxon>Eukaryota</taxon>
        <taxon>Viridiplantae</taxon>
        <taxon>Streptophyta</taxon>
        <taxon>Embryophyta</taxon>
        <taxon>Tracheophyta</taxon>
        <taxon>Spermatophyta</taxon>
        <taxon>Magnoliopsida</taxon>
        <taxon>eudicotyledons</taxon>
        <taxon>Gunneridae</taxon>
        <taxon>Pentapetalae</taxon>
        <taxon>rosids</taxon>
        <taxon>fabids</taxon>
        <taxon>Malpighiales</taxon>
        <taxon>Rhizophoraceae</taxon>
        <taxon>Rhizophora</taxon>
    </lineage>
</organism>
<name>A0A2P2PGF3_RHIMU</name>
<dbReference type="EMBL" id="GGEC01073263">
    <property type="protein sequence ID" value="MBX53747.1"/>
    <property type="molecule type" value="Transcribed_RNA"/>
</dbReference>
<evidence type="ECO:0000313" key="1">
    <source>
        <dbReference type="EMBL" id="MBX53747.1"/>
    </source>
</evidence>
<dbReference type="AlphaFoldDB" id="A0A2P2PGF3"/>
<accession>A0A2P2PGF3</accession>